<keyword evidence="7" id="KW-0902">Two-component regulatory system</keyword>
<dbReference type="InterPro" id="IPR004358">
    <property type="entry name" value="Sig_transdc_His_kin-like_C"/>
</dbReference>
<dbReference type="Gene3D" id="3.30.450.40">
    <property type="match status" value="1"/>
</dbReference>
<feature type="transmembrane region" description="Helical" evidence="9">
    <location>
        <begin position="62"/>
        <end position="85"/>
    </location>
</feature>
<evidence type="ECO:0000256" key="8">
    <source>
        <dbReference type="SAM" id="Coils"/>
    </source>
</evidence>
<feature type="transmembrane region" description="Helical" evidence="9">
    <location>
        <begin position="125"/>
        <end position="145"/>
    </location>
</feature>
<dbReference type="GO" id="GO:0005524">
    <property type="term" value="F:ATP binding"/>
    <property type="evidence" value="ECO:0007669"/>
    <property type="project" value="UniProtKB-KW"/>
</dbReference>
<evidence type="ECO:0000259" key="10">
    <source>
        <dbReference type="PROSITE" id="PS50109"/>
    </source>
</evidence>
<dbReference type="Proteomes" id="UP000559987">
    <property type="component" value="Unassembled WGS sequence"/>
</dbReference>
<keyword evidence="9" id="KW-0812">Transmembrane</keyword>
<sequence>MEFSQVSLTAFMSAAILAWVLSTVLMTLRQKNGLLLGFAIAAAMHGINMAAIALTFSRINLSAYYVLVIECLHFAFWSLALRQLLIGTTRHKLPPSLAILFGVSWPVSAIVLIAALLGFEPLYHVSTWLVLLLSVACLVGVEQVYRYATQNNRPNKLICICLGALFLYDVYLYSHAIIFQEFDPLLWQSRAAVSIGVTLFLSIGMQLLGHQVPLPASIALSRPIAFYTTSLLAVGSLFMVLALGGYYVRIYSGNWGSVVYSIVLIGASLVILTLLVSSRLRARLSVQLNKHLFRHKYDYRSEWLRLINFLAMPTEDGNEANQRAFLAAASITKAPGGALWVRQSDHFVPVFQLALNSQLHLASEPANSPFCKTLLKSEWVFFPAAKDNQTLSQHNELLPLWAENIDGLWLIFPLIAGTELIGFMALSEPQSGTPLTWEDLDLLKTTGRQLASYLKLHQQSEELVENRQFDTYNKLVAFIIHDLNNLIAQQALVVKNAEKHKRNPDFIDDAIITISNSVERMRNLLKKLKRNSSELVQEVRIYDAVKQAISESQNGRQILTSDLAHGDHSLRADMMRLVMTISHFIKNAQDATDEDGSVHVTLSLTDDSATIVISDTGCGMDWEFIHNRLFRPFDTTKSGKGMGIGAYLSREYIKELKGSLDVVSQVEQGTKVTFSLPVHVPTETQAPQGNRTHYEQLN</sequence>
<keyword evidence="4" id="KW-0547">Nucleotide-binding</keyword>
<keyword evidence="6" id="KW-0067">ATP-binding</keyword>
<comment type="caution">
    <text evidence="11">The sequence shown here is derived from an EMBL/GenBank/DDBJ whole genome shotgun (WGS) entry which is preliminary data.</text>
</comment>
<feature type="transmembrane region" description="Helical" evidence="9">
    <location>
        <begin position="97"/>
        <end position="119"/>
    </location>
</feature>
<keyword evidence="9" id="KW-1133">Transmembrane helix</keyword>
<feature type="transmembrane region" description="Helical" evidence="9">
    <location>
        <begin position="6"/>
        <end position="28"/>
    </location>
</feature>
<dbReference type="Pfam" id="PF13185">
    <property type="entry name" value="GAF_2"/>
    <property type="match status" value="1"/>
</dbReference>
<reference evidence="11 12" key="1">
    <citation type="submission" date="2020-08" db="EMBL/GenBank/DDBJ databases">
        <title>Genomic Encyclopedia of Type Strains, Phase III (KMG-III): the genomes of soil and plant-associated and newly described type strains.</title>
        <authorList>
            <person name="Whitman W."/>
        </authorList>
    </citation>
    <scope>NUCLEOTIDE SEQUENCE [LARGE SCALE GENOMIC DNA]</scope>
    <source>
        <strain evidence="11 12">CECT 8571</strain>
    </source>
</reference>
<evidence type="ECO:0000256" key="9">
    <source>
        <dbReference type="SAM" id="Phobius"/>
    </source>
</evidence>
<protein>
    <recommendedName>
        <fullName evidence="2">histidine kinase</fullName>
        <ecNumber evidence="2">2.7.13.3</ecNumber>
    </recommendedName>
</protein>
<dbReference type="InterPro" id="IPR029016">
    <property type="entry name" value="GAF-like_dom_sf"/>
</dbReference>
<dbReference type="InterPro" id="IPR005467">
    <property type="entry name" value="His_kinase_dom"/>
</dbReference>
<evidence type="ECO:0000256" key="2">
    <source>
        <dbReference type="ARBA" id="ARBA00012438"/>
    </source>
</evidence>
<dbReference type="GO" id="GO:0004673">
    <property type="term" value="F:protein histidine kinase activity"/>
    <property type="evidence" value="ECO:0007669"/>
    <property type="project" value="UniProtKB-EC"/>
</dbReference>
<feature type="coiled-coil region" evidence="8">
    <location>
        <begin position="511"/>
        <end position="538"/>
    </location>
</feature>
<dbReference type="EC" id="2.7.13.3" evidence="2"/>
<dbReference type="InterPro" id="IPR014265">
    <property type="entry name" value="XrtA/PrsK"/>
</dbReference>
<dbReference type="Pfam" id="PF02518">
    <property type="entry name" value="HATPase_c"/>
    <property type="match status" value="1"/>
</dbReference>
<dbReference type="InterPro" id="IPR003594">
    <property type="entry name" value="HATPase_dom"/>
</dbReference>
<dbReference type="PRINTS" id="PR00344">
    <property type="entry name" value="BCTRLSENSOR"/>
</dbReference>
<feature type="transmembrane region" description="Helical" evidence="9">
    <location>
        <begin position="157"/>
        <end position="179"/>
    </location>
</feature>
<keyword evidence="8" id="KW-0175">Coiled coil</keyword>
<feature type="transmembrane region" description="Helical" evidence="9">
    <location>
        <begin position="224"/>
        <end position="246"/>
    </location>
</feature>
<feature type="transmembrane region" description="Helical" evidence="9">
    <location>
        <begin position="258"/>
        <end position="276"/>
    </location>
</feature>
<gene>
    <name evidence="11" type="ORF">FHS30_003317</name>
</gene>
<evidence type="ECO:0000256" key="6">
    <source>
        <dbReference type="ARBA" id="ARBA00022840"/>
    </source>
</evidence>
<feature type="domain" description="Histidine kinase" evidence="10">
    <location>
        <begin position="478"/>
        <end position="680"/>
    </location>
</feature>
<dbReference type="NCBIfam" id="TIGR02916">
    <property type="entry name" value="PEP_his_kin"/>
    <property type="match status" value="1"/>
</dbReference>
<dbReference type="InterPro" id="IPR036890">
    <property type="entry name" value="HATPase_C_sf"/>
</dbReference>
<dbReference type="RefSeq" id="WP_183911596.1">
    <property type="nucleotide sequence ID" value="NZ_JACHXZ010000005.1"/>
</dbReference>
<evidence type="ECO:0000313" key="11">
    <source>
        <dbReference type="EMBL" id="MBB3170100.1"/>
    </source>
</evidence>
<feature type="transmembrane region" description="Helical" evidence="9">
    <location>
        <begin position="35"/>
        <end position="56"/>
    </location>
</feature>
<dbReference type="SUPFAM" id="SSF55781">
    <property type="entry name" value="GAF domain-like"/>
    <property type="match status" value="1"/>
</dbReference>
<accession>A0A839UUH7</accession>
<dbReference type="AlphaFoldDB" id="A0A839UUH7"/>
<organism evidence="11 12">
    <name type="scientific">Simiduia aestuariiviva</name>
    <dbReference type="NCBI Taxonomy" id="1510459"/>
    <lineage>
        <taxon>Bacteria</taxon>
        <taxon>Pseudomonadati</taxon>
        <taxon>Pseudomonadota</taxon>
        <taxon>Gammaproteobacteria</taxon>
        <taxon>Cellvibrionales</taxon>
        <taxon>Cellvibrionaceae</taxon>
        <taxon>Simiduia</taxon>
    </lineage>
</organism>
<evidence type="ECO:0000256" key="4">
    <source>
        <dbReference type="ARBA" id="ARBA00022741"/>
    </source>
</evidence>
<keyword evidence="3" id="KW-0808">Transferase</keyword>
<evidence type="ECO:0000256" key="5">
    <source>
        <dbReference type="ARBA" id="ARBA00022777"/>
    </source>
</evidence>
<dbReference type="PROSITE" id="PS50109">
    <property type="entry name" value="HIS_KIN"/>
    <property type="match status" value="1"/>
</dbReference>
<dbReference type="SUPFAM" id="SSF55874">
    <property type="entry name" value="ATPase domain of HSP90 chaperone/DNA topoisomerase II/histidine kinase"/>
    <property type="match status" value="1"/>
</dbReference>
<dbReference type="EMBL" id="JACHXZ010000005">
    <property type="protein sequence ID" value="MBB3170100.1"/>
    <property type="molecule type" value="Genomic_DNA"/>
</dbReference>
<name>A0A839UUH7_9GAMM</name>
<evidence type="ECO:0000256" key="3">
    <source>
        <dbReference type="ARBA" id="ARBA00022679"/>
    </source>
</evidence>
<comment type="catalytic activity">
    <reaction evidence="1">
        <text>ATP + protein L-histidine = ADP + protein N-phospho-L-histidine.</text>
        <dbReference type="EC" id="2.7.13.3"/>
    </reaction>
</comment>
<evidence type="ECO:0000313" key="12">
    <source>
        <dbReference type="Proteomes" id="UP000559987"/>
    </source>
</evidence>
<evidence type="ECO:0000256" key="7">
    <source>
        <dbReference type="ARBA" id="ARBA00023012"/>
    </source>
</evidence>
<dbReference type="PANTHER" id="PTHR43065">
    <property type="entry name" value="SENSOR HISTIDINE KINASE"/>
    <property type="match status" value="1"/>
</dbReference>
<dbReference type="SMART" id="SM00387">
    <property type="entry name" value="HATPase_c"/>
    <property type="match status" value="1"/>
</dbReference>
<dbReference type="PANTHER" id="PTHR43065:SF46">
    <property type="entry name" value="C4-DICARBOXYLATE TRANSPORT SENSOR PROTEIN DCTB"/>
    <property type="match status" value="1"/>
</dbReference>
<dbReference type="GO" id="GO:0000160">
    <property type="term" value="P:phosphorelay signal transduction system"/>
    <property type="evidence" value="ECO:0007669"/>
    <property type="project" value="UniProtKB-KW"/>
</dbReference>
<evidence type="ECO:0000256" key="1">
    <source>
        <dbReference type="ARBA" id="ARBA00000085"/>
    </source>
</evidence>
<dbReference type="InterPro" id="IPR003018">
    <property type="entry name" value="GAF"/>
</dbReference>
<dbReference type="Gene3D" id="3.30.565.10">
    <property type="entry name" value="Histidine kinase-like ATPase, C-terminal domain"/>
    <property type="match status" value="1"/>
</dbReference>
<keyword evidence="9" id="KW-0472">Membrane</keyword>
<proteinExistence type="predicted"/>
<keyword evidence="12" id="KW-1185">Reference proteome</keyword>
<keyword evidence="5 11" id="KW-0418">Kinase</keyword>